<evidence type="ECO:0000313" key="2">
    <source>
        <dbReference type="EMBL" id="MBS7825441.1"/>
    </source>
</evidence>
<dbReference type="Pfam" id="PF02810">
    <property type="entry name" value="SEC-C"/>
    <property type="match status" value="1"/>
</dbReference>
<dbReference type="Gene3D" id="3.10.450.50">
    <property type="match status" value="1"/>
</dbReference>
<dbReference type="InterPro" id="IPR004027">
    <property type="entry name" value="SEC_C_motif"/>
</dbReference>
<dbReference type="RefSeq" id="WP_213404309.1">
    <property type="nucleotide sequence ID" value="NZ_JAGIBT010000015.1"/>
</dbReference>
<organism evidence="2 3">
    <name type="scientific">Wohlfahrtiimonas chitiniclastica</name>
    <dbReference type="NCBI Taxonomy" id="400946"/>
    <lineage>
        <taxon>Bacteria</taxon>
        <taxon>Pseudomonadati</taxon>
        <taxon>Pseudomonadota</taxon>
        <taxon>Gammaproteobacteria</taxon>
        <taxon>Cardiobacteriales</taxon>
        <taxon>Ignatzschineriaceae</taxon>
        <taxon>Wohlfahrtiimonas</taxon>
    </lineage>
</organism>
<dbReference type="EMBL" id="JAGIBU010000014">
    <property type="protein sequence ID" value="MBS7825441.1"/>
    <property type="molecule type" value="Genomic_DNA"/>
</dbReference>
<evidence type="ECO:0000313" key="3">
    <source>
        <dbReference type="Proteomes" id="UP000680020"/>
    </source>
</evidence>
<sequence>MHATPCPCQSKLTYAKCCLPFHDGSDYPTDAETLMRSRYSAYVFNLWDYLTLTWHSSTCPTDFEGSEVIQWLGLKVTKSYHDDALNEAFVEFVARYKDPANHGRADKIHELSRFVHEHDRLVYIDGIFLK</sequence>
<dbReference type="AlphaFoldDB" id="A0AB35C205"/>
<proteinExistence type="predicted"/>
<protein>
    <submittedName>
        <fullName evidence="2">SEC-C domain-containing protein</fullName>
    </submittedName>
</protein>
<reference evidence="2" key="1">
    <citation type="submission" date="2021-03" db="EMBL/GenBank/DDBJ databases">
        <title>Identification and antibiotic profiling of Wohlfahrtiimonas chitiniclastica, an underestimated human pathogen.</title>
        <authorList>
            <person name="Kopf A."/>
            <person name="Bunk B."/>
            <person name="Coldewey S."/>
            <person name="Gunzer F."/>
            <person name="Riedel T."/>
            <person name="Schroettner P."/>
        </authorList>
    </citation>
    <scope>NUCLEOTIDE SEQUENCE</scope>
    <source>
        <strain evidence="2">DSM 100917</strain>
    </source>
</reference>
<dbReference type="InterPro" id="IPR032710">
    <property type="entry name" value="NTF2-like_dom_sf"/>
</dbReference>
<gene>
    <name evidence="2" type="ORF">J7561_09560</name>
</gene>
<evidence type="ECO:0000259" key="1">
    <source>
        <dbReference type="Pfam" id="PF17775"/>
    </source>
</evidence>
<dbReference type="Pfam" id="PF17775">
    <property type="entry name" value="YchJ_M-like"/>
    <property type="match status" value="1"/>
</dbReference>
<accession>A0AB35C205</accession>
<dbReference type="SUPFAM" id="SSF54427">
    <property type="entry name" value="NTF2-like"/>
    <property type="match status" value="1"/>
</dbReference>
<dbReference type="Proteomes" id="UP000680020">
    <property type="component" value="Unassembled WGS sequence"/>
</dbReference>
<feature type="domain" description="YchJ-like middle NTF2-like" evidence="1">
    <location>
        <begin position="30"/>
        <end position="126"/>
    </location>
</feature>
<comment type="caution">
    <text evidence="2">The sequence shown here is derived from an EMBL/GenBank/DDBJ whole genome shotgun (WGS) entry which is preliminary data.</text>
</comment>
<name>A0AB35C205_9GAMM</name>
<dbReference type="InterPro" id="IPR048469">
    <property type="entry name" value="YchJ-like_M"/>
</dbReference>